<dbReference type="Proteomes" id="UP000229401">
    <property type="component" value="Unassembled WGS sequence"/>
</dbReference>
<feature type="transmembrane region" description="Helical" evidence="1">
    <location>
        <begin position="65"/>
        <end position="94"/>
    </location>
</feature>
<reference evidence="3" key="1">
    <citation type="submission" date="2017-09" db="EMBL/GenBank/DDBJ databases">
        <title>Depth-based differentiation of microbial function through sediment-hosted aquifers and enrichment of novel symbionts in the deep terrestrial subsurface.</title>
        <authorList>
            <person name="Probst A.J."/>
            <person name="Ladd B."/>
            <person name="Jarett J.K."/>
            <person name="Geller-Mcgrath D.E."/>
            <person name="Sieber C.M.K."/>
            <person name="Emerson J.B."/>
            <person name="Anantharaman K."/>
            <person name="Thomas B.C."/>
            <person name="Malmstrom R."/>
            <person name="Stieglmeier M."/>
            <person name="Klingl A."/>
            <person name="Woyke T."/>
            <person name="Ryan C.M."/>
            <person name="Banfield J.F."/>
        </authorList>
    </citation>
    <scope>NUCLEOTIDE SEQUENCE [LARGE SCALE GENOMIC DNA]</scope>
</reference>
<keyword evidence="1" id="KW-0472">Membrane</keyword>
<name>A0A2M7QKC2_9BACT</name>
<comment type="caution">
    <text evidence="2">The sequence shown here is derived from an EMBL/GenBank/DDBJ whole genome shotgun (WGS) entry which is preliminary data.</text>
</comment>
<organism evidence="2 3">
    <name type="scientific">Candidatus Roizmanbacteria bacterium CG_4_10_14_0_8_um_filter_33_9</name>
    <dbReference type="NCBI Taxonomy" id="1974826"/>
    <lineage>
        <taxon>Bacteria</taxon>
        <taxon>Candidatus Roizmaniibacteriota</taxon>
    </lineage>
</organism>
<gene>
    <name evidence="2" type="ORF">COY87_00980</name>
</gene>
<evidence type="ECO:0000256" key="1">
    <source>
        <dbReference type="SAM" id="Phobius"/>
    </source>
</evidence>
<evidence type="ECO:0000313" key="3">
    <source>
        <dbReference type="Proteomes" id="UP000229401"/>
    </source>
</evidence>
<proteinExistence type="predicted"/>
<evidence type="ECO:0000313" key="2">
    <source>
        <dbReference type="EMBL" id="PIY72435.1"/>
    </source>
</evidence>
<feature type="transmembrane region" description="Helical" evidence="1">
    <location>
        <begin position="42"/>
        <end position="59"/>
    </location>
</feature>
<feature type="transmembrane region" description="Helical" evidence="1">
    <location>
        <begin position="15"/>
        <end position="35"/>
    </location>
</feature>
<dbReference type="EMBL" id="PFLI01000034">
    <property type="protein sequence ID" value="PIY72435.1"/>
    <property type="molecule type" value="Genomic_DNA"/>
</dbReference>
<accession>A0A2M7QKC2</accession>
<protein>
    <submittedName>
        <fullName evidence="2">Uncharacterized protein</fullName>
    </submittedName>
</protein>
<keyword evidence="1" id="KW-1133">Transmembrane helix</keyword>
<sequence>MLFRLDRFFFDERDLFTALFGVFIAVSYFLHFSLLPFRLESLLVVFLFLLITRTMVSSLKFNSYFFLVLSGLFFCLFLSPYGLAIYLFVAMILYTKTNLI</sequence>
<dbReference type="AlphaFoldDB" id="A0A2M7QKC2"/>
<keyword evidence="1" id="KW-0812">Transmembrane</keyword>